<dbReference type="Pfam" id="PF02789">
    <property type="entry name" value="Peptidase_M17_N"/>
    <property type="match status" value="1"/>
</dbReference>
<dbReference type="InterPro" id="IPR008283">
    <property type="entry name" value="Peptidase_M17_N"/>
</dbReference>
<dbReference type="CDD" id="cd00433">
    <property type="entry name" value="Peptidase_M17"/>
    <property type="match status" value="1"/>
</dbReference>
<evidence type="ECO:0000256" key="4">
    <source>
        <dbReference type="ARBA" id="ARBA00022438"/>
    </source>
</evidence>
<gene>
    <name evidence="7" type="primary">pepA</name>
    <name evidence="9" type="ORF">EVJ46_01375</name>
</gene>
<comment type="cofactor">
    <cofactor evidence="7">
        <name>Mn(2+)</name>
        <dbReference type="ChEBI" id="CHEBI:29035"/>
    </cofactor>
    <text evidence="7">Binds 2 manganese ions per subunit.</text>
</comment>
<feature type="binding site" evidence="7">
    <location>
        <position position="385"/>
    </location>
    <ligand>
        <name>Mn(2+)</name>
        <dbReference type="ChEBI" id="CHEBI:29035"/>
        <label>1</label>
    </ligand>
</feature>
<feature type="binding site" evidence="7">
    <location>
        <position position="308"/>
    </location>
    <ligand>
        <name>Mn(2+)</name>
        <dbReference type="ChEBI" id="CHEBI:29035"/>
        <label>1</label>
    </ligand>
</feature>
<dbReference type="InterPro" id="IPR011356">
    <property type="entry name" value="Leucine_aapep/pepB"/>
</dbReference>
<comment type="function">
    <text evidence="7">Presumably involved in the processing and regular turnover of intracellular proteins. Catalyzes the removal of unsubstituted N-terminal amino acids from various peptides.</text>
</comment>
<keyword evidence="5 7" id="KW-0645">Protease</keyword>
<accession>A0A519BI26</accession>
<dbReference type="Gene3D" id="3.40.630.10">
    <property type="entry name" value="Zn peptidases"/>
    <property type="match status" value="1"/>
</dbReference>
<evidence type="ECO:0000259" key="8">
    <source>
        <dbReference type="PROSITE" id="PS00631"/>
    </source>
</evidence>
<feature type="active site" evidence="7">
    <location>
        <position position="389"/>
    </location>
</feature>
<dbReference type="GO" id="GO:0005737">
    <property type="term" value="C:cytoplasm"/>
    <property type="evidence" value="ECO:0007669"/>
    <property type="project" value="UniProtKB-SubCell"/>
</dbReference>
<dbReference type="PRINTS" id="PR00481">
    <property type="entry name" value="LAMNOPPTDASE"/>
</dbReference>
<feature type="binding site" evidence="7">
    <location>
        <position position="308"/>
    </location>
    <ligand>
        <name>Mn(2+)</name>
        <dbReference type="ChEBI" id="CHEBI:29035"/>
        <label>2</label>
    </ligand>
</feature>
<organism evidence="9 10">
    <name type="scientific">Acididesulfobacter guangdongensis</name>
    <dbReference type="NCBI Taxonomy" id="2597225"/>
    <lineage>
        <taxon>Bacteria</taxon>
        <taxon>Deltaproteobacteria</taxon>
        <taxon>Candidatus Acidulodesulfobacterales</taxon>
        <taxon>Candidatus Acididesulfobacter</taxon>
    </lineage>
</organism>
<feature type="binding site" evidence="7">
    <location>
        <position position="303"/>
    </location>
    <ligand>
        <name>Mn(2+)</name>
        <dbReference type="ChEBI" id="CHEBI:29035"/>
        <label>2</label>
    </ligand>
</feature>
<comment type="subcellular location">
    <subcellularLocation>
        <location evidence="7">Cytoplasm</location>
    </subcellularLocation>
</comment>
<reference evidence="9 10" key="1">
    <citation type="journal article" date="2019" name="ISME J.">
        <title>Insights into ecological role of a new deltaproteobacterial order Candidatus Acidulodesulfobacterales by metagenomics and metatranscriptomics.</title>
        <authorList>
            <person name="Tan S."/>
            <person name="Liu J."/>
            <person name="Fang Y."/>
            <person name="Hedlund B.P."/>
            <person name="Lian Z.H."/>
            <person name="Huang L.Y."/>
            <person name="Li J.T."/>
            <person name="Huang L.N."/>
            <person name="Li W.J."/>
            <person name="Jiang H.C."/>
            <person name="Dong H.L."/>
            <person name="Shu W.S."/>
        </authorList>
    </citation>
    <scope>NUCLEOTIDE SEQUENCE [LARGE SCALE GENOMIC DNA]</scope>
    <source>
        <strain evidence="9">AP2</strain>
    </source>
</reference>
<evidence type="ECO:0000256" key="5">
    <source>
        <dbReference type="ARBA" id="ARBA00022670"/>
    </source>
</evidence>
<evidence type="ECO:0000256" key="3">
    <source>
        <dbReference type="ARBA" id="ARBA00009528"/>
    </source>
</evidence>
<dbReference type="EC" id="3.4.11.10" evidence="7"/>
<dbReference type="PANTHER" id="PTHR11963:SF23">
    <property type="entry name" value="CYTOSOL AMINOPEPTIDASE"/>
    <property type="match status" value="1"/>
</dbReference>
<name>A0A519BI26_ACIG2</name>
<evidence type="ECO:0000256" key="2">
    <source>
        <dbReference type="ARBA" id="ARBA00000967"/>
    </source>
</evidence>
<evidence type="ECO:0000256" key="6">
    <source>
        <dbReference type="ARBA" id="ARBA00022801"/>
    </source>
</evidence>
<keyword evidence="6 7" id="KW-0378">Hydrolase</keyword>
<dbReference type="SUPFAM" id="SSF53187">
    <property type="entry name" value="Zn-dependent exopeptidases"/>
    <property type="match status" value="1"/>
</dbReference>
<feature type="binding site" evidence="7">
    <location>
        <position position="387"/>
    </location>
    <ligand>
        <name>Mn(2+)</name>
        <dbReference type="ChEBI" id="CHEBI:29035"/>
        <label>2</label>
    </ligand>
</feature>
<dbReference type="HAMAP" id="MF_00181">
    <property type="entry name" value="Cytosol_peptidase_M17"/>
    <property type="match status" value="1"/>
</dbReference>
<dbReference type="PANTHER" id="PTHR11963">
    <property type="entry name" value="LEUCINE AMINOPEPTIDASE-RELATED"/>
    <property type="match status" value="1"/>
</dbReference>
<dbReference type="EC" id="3.4.11.1" evidence="7"/>
<dbReference type="InterPro" id="IPR000819">
    <property type="entry name" value="Peptidase_M17_C"/>
</dbReference>
<comment type="similarity">
    <text evidence="3 7">Belongs to the peptidase M17 family.</text>
</comment>
<dbReference type="Pfam" id="PF00883">
    <property type="entry name" value="Peptidase_M17"/>
    <property type="match status" value="1"/>
</dbReference>
<feature type="active site" evidence="7">
    <location>
        <position position="315"/>
    </location>
</feature>
<dbReference type="Proteomes" id="UP000316562">
    <property type="component" value="Unassembled WGS sequence"/>
</dbReference>
<evidence type="ECO:0000256" key="1">
    <source>
        <dbReference type="ARBA" id="ARBA00000135"/>
    </source>
</evidence>
<dbReference type="GO" id="GO:0006508">
    <property type="term" value="P:proteolysis"/>
    <property type="evidence" value="ECO:0007669"/>
    <property type="project" value="UniProtKB-KW"/>
</dbReference>
<dbReference type="PROSITE" id="PS00631">
    <property type="entry name" value="CYTOSOL_AP"/>
    <property type="match status" value="1"/>
</dbReference>
<evidence type="ECO:0000313" key="9">
    <source>
        <dbReference type="EMBL" id="RZD16916.1"/>
    </source>
</evidence>
<keyword evidence="4 7" id="KW-0031">Aminopeptidase</keyword>
<keyword evidence="7" id="KW-0479">Metal-binding</keyword>
<dbReference type="EMBL" id="SGBC01000001">
    <property type="protein sequence ID" value="RZD16916.1"/>
    <property type="molecule type" value="Genomic_DNA"/>
</dbReference>
<dbReference type="Gene3D" id="3.40.220.10">
    <property type="entry name" value="Leucine Aminopeptidase, subunit E, domain 1"/>
    <property type="match status" value="1"/>
</dbReference>
<keyword evidence="7" id="KW-0963">Cytoplasm</keyword>
<dbReference type="InterPro" id="IPR043472">
    <property type="entry name" value="Macro_dom-like"/>
</dbReference>
<keyword evidence="7" id="KW-0464">Manganese</keyword>
<comment type="caution">
    <text evidence="9">The sequence shown here is derived from an EMBL/GenBank/DDBJ whole genome shotgun (WGS) entry which is preliminary data.</text>
</comment>
<feature type="binding site" evidence="7">
    <location>
        <position position="387"/>
    </location>
    <ligand>
        <name>Mn(2+)</name>
        <dbReference type="ChEBI" id="CHEBI:29035"/>
        <label>1</label>
    </ligand>
</feature>
<proteinExistence type="inferred from homology"/>
<dbReference type="SUPFAM" id="SSF52949">
    <property type="entry name" value="Macro domain-like"/>
    <property type="match status" value="1"/>
</dbReference>
<dbReference type="InterPro" id="IPR023042">
    <property type="entry name" value="Peptidase_M17_leu_NH2_pept"/>
</dbReference>
<dbReference type="AlphaFoldDB" id="A0A519BI26"/>
<comment type="catalytic activity">
    <reaction evidence="2 7">
        <text>Release of an N-terminal amino acid, preferentially leucine, but not glutamic or aspartic acids.</text>
        <dbReference type="EC" id="3.4.11.10"/>
    </reaction>
</comment>
<dbReference type="GO" id="GO:0070006">
    <property type="term" value="F:metalloaminopeptidase activity"/>
    <property type="evidence" value="ECO:0007669"/>
    <property type="project" value="InterPro"/>
</dbReference>
<sequence length="535" mass="58882">MTEGGKLDFKIIETEDAISEVIKKNEKNIKNIDNILVFGVFEGEEKTFLNDSSFEKLDLIYERIKKVDFKAKKDKKLLIEYPSYILVAGLGKRSNFNTDILRILVSSACKTAKSCVLEKILIVVPDNIFKKNDLFYAGASIVEGAELGMYEFKKYKSEAKSKKENVHSGNIIKAVKVFFKDLKLSKSDLKDIEEGFAFGEITSSATNFARDLVNEPGNIINPEYLASVAQEISKDNNLKCKIFDENKIIELGMNAFYGVARGSKNPPRFIHIQYDNSSSDDKRSKNNKTGKKDKIKKIAILGKGITFDSGGLSLKPSDYMTTMKSDKSGACSVLAVMKYINKISPDAEVHGIIAACENMPGGGAQRPDDVVRALNGKTIEIDNTDAEGRLTLADALSYACDLGVNEIIDLATLTGACVVALGEYTSGIMGNNKEIIKNILATSETAGERMWELPFDDNMKEKLQSPIADLKNVGNRYGGAITAGMFLEEFVLDSIKWCHIDIAGPSFTKTGFAYNTKGATGVGARTLLYYLNDLK</sequence>
<dbReference type="GO" id="GO:0030145">
    <property type="term" value="F:manganese ion binding"/>
    <property type="evidence" value="ECO:0007669"/>
    <property type="project" value="UniProtKB-UniRule"/>
</dbReference>
<dbReference type="NCBIfam" id="NF002073">
    <property type="entry name" value="PRK00913.1-2"/>
    <property type="match status" value="1"/>
</dbReference>
<comment type="catalytic activity">
    <reaction evidence="1 7">
        <text>Release of an N-terminal amino acid, Xaa-|-Yaa-, in which Xaa is preferably Leu, but may be other amino acids including Pro although not Arg or Lys, and Yaa may be Pro. Amino acid amides and methyl esters are also readily hydrolyzed, but rates on arylamides are exceedingly low.</text>
        <dbReference type="EC" id="3.4.11.1"/>
    </reaction>
</comment>
<feature type="domain" description="Cytosol aminopeptidase" evidence="8">
    <location>
        <begin position="383"/>
        <end position="390"/>
    </location>
</feature>
<feature type="binding site" evidence="7">
    <location>
        <position position="326"/>
    </location>
    <ligand>
        <name>Mn(2+)</name>
        <dbReference type="ChEBI" id="CHEBI:29035"/>
        <label>2</label>
    </ligand>
</feature>
<evidence type="ECO:0000313" key="10">
    <source>
        <dbReference type="Proteomes" id="UP000316562"/>
    </source>
</evidence>
<protein>
    <recommendedName>
        <fullName evidence="7">Probable cytosol aminopeptidase</fullName>
        <ecNumber evidence="7">3.4.11.1</ecNumber>
    </recommendedName>
    <alternativeName>
        <fullName evidence="7">Leucine aminopeptidase</fullName>
        <shortName evidence="7">LAP</shortName>
        <ecNumber evidence="7">3.4.11.10</ecNumber>
    </alternativeName>
    <alternativeName>
        <fullName evidence="7">Leucyl aminopeptidase</fullName>
    </alternativeName>
</protein>
<evidence type="ECO:0000256" key="7">
    <source>
        <dbReference type="HAMAP-Rule" id="MF_00181"/>
    </source>
</evidence>